<gene>
    <name evidence="1" type="ORF">KPH14_001396</name>
</gene>
<dbReference type="AlphaFoldDB" id="A0AAD9REH1"/>
<comment type="caution">
    <text evidence="1">The sequence shown here is derived from an EMBL/GenBank/DDBJ whole genome shotgun (WGS) entry which is preliminary data.</text>
</comment>
<keyword evidence="2" id="KW-1185">Reference proteome</keyword>
<dbReference type="Proteomes" id="UP001258017">
    <property type="component" value="Unassembled WGS sequence"/>
</dbReference>
<evidence type="ECO:0000313" key="2">
    <source>
        <dbReference type="Proteomes" id="UP001258017"/>
    </source>
</evidence>
<name>A0AAD9REH1_9HYME</name>
<sequence>MVLGQWLYISLVQAFGKPRMSTTAAPRLGKLNLASSASADICARGTLRIVVQQENSKKNITINDALHVPDLRTNFTKDRARVIDENGNDRLIADHKDGLYYTRQKDFIYDCMIVNEDTEGRRKPNVCTRDAALTTGLSQSGESSGSET</sequence>
<protein>
    <submittedName>
        <fullName evidence="1">Uncharacterized protein</fullName>
    </submittedName>
</protein>
<reference evidence="1" key="2">
    <citation type="journal article" date="2023" name="Commun. Biol.">
        <title>Intrasexual cuticular hydrocarbon dimorphism in a wasp sheds light on hydrocarbon biosynthesis genes in Hymenoptera.</title>
        <authorList>
            <person name="Moris V.C."/>
            <person name="Podsiadlowski L."/>
            <person name="Martin S."/>
            <person name="Oeyen J.P."/>
            <person name="Donath A."/>
            <person name="Petersen M."/>
            <person name="Wilbrandt J."/>
            <person name="Misof B."/>
            <person name="Liedtke D."/>
            <person name="Thamm M."/>
            <person name="Scheiner R."/>
            <person name="Schmitt T."/>
            <person name="Niehuis O."/>
        </authorList>
    </citation>
    <scope>NUCLEOTIDE SEQUENCE</scope>
    <source>
        <strain evidence="1">GBR_01_08_01A</strain>
    </source>
</reference>
<accession>A0AAD9REH1</accession>
<reference evidence="1" key="1">
    <citation type="submission" date="2021-08" db="EMBL/GenBank/DDBJ databases">
        <authorList>
            <person name="Misof B."/>
            <person name="Oliver O."/>
            <person name="Podsiadlowski L."/>
            <person name="Donath A."/>
            <person name="Peters R."/>
            <person name="Mayer C."/>
            <person name="Rust J."/>
            <person name="Gunkel S."/>
            <person name="Lesny P."/>
            <person name="Martin S."/>
            <person name="Oeyen J.P."/>
            <person name="Petersen M."/>
            <person name="Panagiotis P."/>
            <person name="Wilbrandt J."/>
            <person name="Tanja T."/>
        </authorList>
    </citation>
    <scope>NUCLEOTIDE SEQUENCE</scope>
    <source>
        <strain evidence="1">GBR_01_08_01A</strain>
        <tissue evidence="1">Thorax + abdomen</tissue>
    </source>
</reference>
<organism evidence="1 2">
    <name type="scientific">Odynerus spinipes</name>
    <dbReference type="NCBI Taxonomy" id="1348599"/>
    <lineage>
        <taxon>Eukaryota</taxon>
        <taxon>Metazoa</taxon>
        <taxon>Ecdysozoa</taxon>
        <taxon>Arthropoda</taxon>
        <taxon>Hexapoda</taxon>
        <taxon>Insecta</taxon>
        <taxon>Pterygota</taxon>
        <taxon>Neoptera</taxon>
        <taxon>Endopterygota</taxon>
        <taxon>Hymenoptera</taxon>
        <taxon>Apocrita</taxon>
        <taxon>Aculeata</taxon>
        <taxon>Vespoidea</taxon>
        <taxon>Vespidae</taxon>
        <taxon>Eumeninae</taxon>
        <taxon>Odynerus</taxon>
    </lineage>
</organism>
<evidence type="ECO:0000313" key="1">
    <source>
        <dbReference type="EMBL" id="KAK2578250.1"/>
    </source>
</evidence>
<dbReference type="EMBL" id="JAIFRP010000483">
    <property type="protein sequence ID" value="KAK2578250.1"/>
    <property type="molecule type" value="Genomic_DNA"/>
</dbReference>
<proteinExistence type="predicted"/>